<gene>
    <name evidence="1" type="ORF">SAMN05421786_103328</name>
</gene>
<reference evidence="2" key="1">
    <citation type="submission" date="2017-01" db="EMBL/GenBank/DDBJ databases">
        <authorList>
            <person name="Varghese N."/>
            <person name="Submissions S."/>
        </authorList>
    </citation>
    <scope>NUCLEOTIDE SEQUENCE [LARGE SCALE GENOMIC DNA]</scope>
    <source>
        <strain evidence="2">DSM 18017</strain>
    </source>
</reference>
<dbReference type="STRING" id="373668.SAMN05421786_103328"/>
<accession>A0A1N7N9K9</accession>
<dbReference type="AlphaFoldDB" id="A0A1N7N9K9"/>
<dbReference type="Proteomes" id="UP000186744">
    <property type="component" value="Unassembled WGS sequence"/>
</dbReference>
<proteinExistence type="predicted"/>
<organism evidence="1 2">
    <name type="scientific">Chryseobacterium ureilyticum</name>
    <dbReference type="NCBI Taxonomy" id="373668"/>
    <lineage>
        <taxon>Bacteria</taxon>
        <taxon>Pseudomonadati</taxon>
        <taxon>Bacteroidota</taxon>
        <taxon>Flavobacteriia</taxon>
        <taxon>Flavobacteriales</taxon>
        <taxon>Weeksellaceae</taxon>
        <taxon>Chryseobacterium group</taxon>
        <taxon>Chryseobacterium</taxon>
    </lineage>
</organism>
<protein>
    <submittedName>
        <fullName evidence="1">Uncharacterized protein</fullName>
    </submittedName>
</protein>
<evidence type="ECO:0000313" key="1">
    <source>
        <dbReference type="EMBL" id="SIS95012.1"/>
    </source>
</evidence>
<name>A0A1N7N9K9_9FLAO</name>
<sequence>MKNKIKKLKIKHLSELKDKTFNGVYRIALLEDETQYILEDSIILKGEETFQILTTQQSLEVLKIEDEFKIDGEYESPHITLIPAIEETIYISNILQFYDKHINEISAFSIESKHLNYFFIRMSDEIQIIQKNEFEKIIMKLEA</sequence>
<keyword evidence="2" id="KW-1185">Reference proteome</keyword>
<evidence type="ECO:0000313" key="2">
    <source>
        <dbReference type="Proteomes" id="UP000186744"/>
    </source>
</evidence>
<dbReference type="EMBL" id="FTOL01000003">
    <property type="protein sequence ID" value="SIS95012.1"/>
    <property type="molecule type" value="Genomic_DNA"/>
</dbReference>